<name>G7E8J6_MIXOS</name>
<comment type="caution">
    <text evidence="1">The sequence shown here is derived from an EMBL/GenBank/DDBJ whole genome shotgun (WGS) entry which is preliminary data.</text>
</comment>
<dbReference type="AlphaFoldDB" id="G7E8J6"/>
<evidence type="ECO:0000313" key="1">
    <source>
        <dbReference type="EMBL" id="GAA99156.1"/>
    </source>
</evidence>
<accession>G7E8J6</accession>
<dbReference type="InParanoid" id="G7E8J6"/>
<gene>
    <name evidence="1" type="primary">Mo05847</name>
    <name evidence="1" type="ORF">E5Q_05847</name>
</gene>
<organism evidence="1 2">
    <name type="scientific">Mixia osmundae (strain CBS 9802 / IAM 14324 / JCM 22182 / KY 12970)</name>
    <dbReference type="NCBI Taxonomy" id="764103"/>
    <lineage>
        <taxon>Eukaryota</taxon>
        <taxon>Fungi</taxon>
        <taxon>Dikarya</taxon>
        <taxon>Basidiomycota</taxon>
        <taxon>Pucciniomycotina</taxon>
        <taxon>Mixiomycetes</taxon>
        <taxon>Mixiales</taxon>
        <taxon>Mixiaceae</taxon>
        <taxon>Mixia</taxon>
    </lineage>
</organism>
<dbReference type="Proteomes" id="UP000009131">
    <property type="component" value="Unassembled WGS sequence"/>
</dbReference>
<dbReference type="HOGENOM" id="CLU_3351268_0_0_1"/>
<sequence length="37" mass="4399">MMQRTYDGIKKRPGRLLFPLRAWQINPRILPKLCSNS</sequence>
<protein>
    <submittedName>
        <fullName evidence="1">Uncharacterized protein</fullName>
    </submittedName>
</protein>
<reference evidence="1 2" key="2">
    <citation type="journal article" date="2012" name="Open Biol.">
        <title>Characteristics of nucleosomes and linker DNA regions on the genome of the basidiomycete Mixia osmundae revealed by mono- and dinucleosome mapping.</title>
        <authorList>
            <person name="Nishida H."/>
            <person name="Kondo S."/>
            <person name="Matsumoto T."/>
            <person name="Suzuki Y."/>
            <person name="Yoshikawa H."/>
            <person name="Taylor T.D."/>
            <person name="Sugiyama J."/>
        </authorList>
    </citation>
    <scope>NUCLEOTIDE SEQUENCE [LARGE SCALE GENOMIC DNA]</scope>
    <source>
        <strain evidence="2">CBS 9802 / IAM 14324 / JCM 22182 / KY 12970</strain>
    </source>
</reference>
<keyword evidence="2" id="KW-1185">Reference proteome</keyword>
<reference evidence="1 2" key="1">
    <citation type="journal article" date="2011" name="J. Gen. Appl. Microbiol.">
        <title>Draft genome sequencing of the enigmatic basidiomycete Mixia osmundae.</title>
        <authorList>
            <person name="Nishida H."/>
            <person name="Nagatsuka Y."/>
            <person name="Sugiyama J."/>
        </authorList>
    </citation>
    <scope>NUCLEOTIDE SEQUENCE [LARGE SCALE GENOMIC DNA]</scope>
    <source>
        <strain evidence="2">CBS 9802 / IAM 14324 / JCM 22182 / KY 12970</strain>
    </source>
</reference>
<proteinExistence type="predicted"/>
<evidence type="ECO:0000313" key="2">
    <source>
        <dbReference type="Proteomes" id="UP000009131"/>
    </source>
</evidence>
<dbReference type="EMBL" id="BABT02000216">
    <property type="protein sequence ID" value="GAA99156.1"/>
    <property type="molecule type" value="Genomic_DNA"/>
</dbReference>